<proteinExistence type="predicted"/>
<sequence length="111" mass="12462">MESQSLKSKVPEVSGDACSLWMCLREGEEEYRRTWLEIEASRKMEDFKDGKIEEMVVITEEWLGWLLECLQQLNGGRKVVWWLLKGFMAAGILAAAKSKSCCAASAAKGKA</sequence>
<dbReference type="Proteomes" id="UP001054821">
    <property type="component" value="Chromosome 6"/>
</dbReference>
<accession>A0AAD4VJ51</accession>
<evidence type="ECO:0000313" key="2">
    <source>
        <dbReference type="Proteomes" id="UP001054821"/>
    </source>
</evidence>
<comment type="caution">
    <text evidence="1">The sequence shown here is derived from an EMBL/GenBank/DDBJ whole genome shotgun (WGS) entry which is preliminary data.</text>
</comment>
<dbReference type="EMBL" id="JAJFAZ020000006">
    <property type="protein sequence ID" value="KAI5325303.1"/>
    <property type="molecule type" value="Genomic_DNA"/>
</dbReference>
<evidence type="ECO:0000313" key="1">
    <source>
        <dbReference type="EMBL" id="KAI5325303.1"/>
    </source>
</evidence>
<reference evidence="1 2" key="1">
    <citation type="journal article" date="2022" name="G3 (Bethesda)">
        <title>Whole-genome sequence and methylome profiling of the almond [Prunus dulcis (Mill.) D.A. Webb] cultivar 'Nonpareil'.</title>
        <authorList>
            <person name="D'Amico-Willman K.M."/>
            <person name="Ouma W.Z."/>
            <person name="Meulia T."/>
            <person name="Sideli G.M."/>
            <person name="Gradziel T.M."/>
            <person name="Fresnedo-Ramirez J."/>
        </authorList>
    </citation>
    <scope>NUCLEOTIDE SEQUENCE [LARGE SCALE GENOMIC DNA]</scope>
    <source>
        <strain evidence="1">Clone GOH B32 T37-40</strain>
    </source>
</reference>
<keyword evidence="2" id="KW-1185">Reference proteome</keyword>
<gene>
    <name evidence="1" type="ORF">L3X38_034377</name>
</gene>
<protein>
    <submittedName>
        <fullName evidence="1">Uncharacterized protein</fullName>
    </submittedName>
</protein>
<dbReference type="AlphaFoldDB" id="A0AAD4VJ51"/>
<name>A0AAD4VJ51_PRUDU</name>
<organism evidence="1 2">
    <name type="scientific">Prunus dulcis</name>
    <name type="common">Almond</name>
    <name type="synonym">Amygdalus dulcis</name>
    <dbReference type="NCBI Taxonomy" id="3755"/>
    <lineage>
        <taxon>Eukaryota</taxon>
        <taxon>Viridiplantae</taxon>
        <taxon>Streptophyta</taxon>
        <taxon>Embryophyta</taxon>
        <taxon>Tracheophyta</taxon>
        <taxon>Spermatophyta</taxon>
        <taxon>Magnoliopsida</taxon>
        <taxon>eudicotyledons</taxon>
        <taxon>Gunneridae</taxon>
        <taxon>Pentapetalae</taxon>
        <taxon>rosids</taxon>
        <taxon>fabids</taxon>
        <taxon>Rosales</taxon>
        <taxon>Rosaceae</taxon>
        <taxon>Amygdaloideae</taxon>
        <taxon>Amygdaleae</taxon>
        <taxon>Prunus</taxon>
    </lineage>
</organism>